<evidence type="ECO:0000313" key="3">
    <source>
        <dbReference type="Proteomes" id="UP000467840"/>
    </source>
</evidence>
<gene>
    <name evidence="2" type="ORF">GH714_022033</name>
</gene>
<name>A0A6A6KWS4_HEVBR</name>
<comment type="caution">
    <text evidence="2">The sequence shown here is derived from an EMBL/GenBank/DDBJ whole genome shotgun (WGS) entry which is preliminary data.</text>
</comment>
<feature type="compositionally biased region" description="Acidic residues" evidence="1">
    <location>
        <begin position="22"/>
        <end position="34"/>
    </location>
</feature>
<dbReference type="EMBL" id="JAAGAX010000014">
    <property type="protein sequence ID" value="KAF2292408.1"/>
    <property type="molecule type" value="Genomic_DNA"/>
</dbReference>
<dbReference type="AlphaFoldDB" id="A0A6A6KWS4"/>
<reference evidence="2 3" key="1">
    <citation type="journal article" date="2020" name="Mol. Plant">
        <title>The Chromosome-Based Rubber Tree Genome Provides New Insights into Spurge Genome Evolution and Rubber Biosynthesis.</title>
        <authorList>
            <person name="Liu J."/>
            <person name="Shi C."/>
            <person name="Shi C.C."/>
            <person name="Li W."/>
            <person name="Zhang Q.J."/>
            <person name="Zhang Y."/>
            <person name="Li K."/>
            <person name="Lu H.F."/>
            <person name="Shi C."/>
            <person name="Zhu S.T."/>
            <person name="Xiao Z.Y."/>
            <person name="Nan H."/>
            <person name="Yue Y."/>
            <person name="Zhu X.G."/>
            <person name="Wu Y."/>
            <person name="Hong X.N."/>
            <person name="Fan G.Y."/>
            <person name="Tong Y."/>
            <person name="Zhang D."/>
            <person name="Mao C.L."/>
            <person name="Liu Y.L."/>
            <person name="Hao S.J."/>
            <person name="Liu W.Q."/>
            <person name="Lv M.Q."/>
            <person name="Zhang H.B."/>
            <person name="Liu Y."/>
            <person name="Hu-Tang G.R."/>
            <person name="Wang J.P."/>
            <person name="Wang J.H."/>
            <person name="Sun Y.H."/>
            <person name="Ni S.B."/>
            <person name="Chen W.B."/>
            <person name="Zhang X.C."/>
            <person name="Jiao Y.N."/>
            <person name="Eichler E.E."/>
            <person name="Li G.H."/>
            <person name="Liu X."/>
            <person name="Gao L.Z."/>
        </authorList>
    </citation>
    <scope>NUCLEOTIDE SEQUENCE [LARGE SCALE GENOMIC DNA]</scope>
    <source>
        <strain evidence="3">cv. GT1</strain>
        <tissue evidence="2">Leaf</tissue>
    </source>
</reference>
<organism evidence="2 3">
    <name type="scientific">Hevea brasiliensis</name>
    <name type="common">Para rubber tree</name>
    <name type="synonym">Siphonia brasiliensis</name>
    <dbReference type="NCBI Taxonomy" id="3981"/>
    <lineage>
        <taxon>Eukaryota</taxon>
        <taxon>Viridiplantae</taxon>
        <taxon>Streptophyta</taxon>
        <taxon>Embryophyta</taxon>
        <taxon>Tracheophyta</taxon>
        <taxon>Spermatophyta</taxon>
        <taxon>Magnoliopsida</taxon>
        <taxon>eudicotyledons</taxon>
        <taxon>Gunneridae</taxon>
        <taxon>Pentapetalae</taxon>
        <taxon>rosids</taxon>
        <taxon>fabids</taxon>
        <taxon>Malpighiales</taxon>
        <taxon>Euphorbiaceae</taxon>
        <taxon>Crotonoideae</taxon>
        <taxon>Micrandreae</taxon>
        <taxon>Hevea</taxon>
    </lineage>
</organism>
<evidence type="ECO:0000256" key="1">
    <source>
        <dbReference type="SAM" id="MobiDB-lite"/>
    </source>
</evidence>
<proteinExistence type="predicted"/>
<feature type="region of interest" description="Disordered" evidence="1">
    <location>
        <begin position="114"/>
        <end position="140"/>
    </location>
</feature>
<accession>A0A6A6KWS4</accession>
<keyword evidence="3" id="KW-1185">Reference proteome</keyword>
<protein>
    <submittedName>
        <fullName evidence="2">Uncharacterized protein</fullName>
    </submittedName>
</protein>
<feature type="compositionally biased region" description="Low complexity" evidence="1">
    <location>
        <begin position="118"/>
        <end position="129"/>
    </location>
</feature>
<feature type="compositionally biased region" description="Basic and acidic residues" evidence="1">
    <location>
        <begin position="1"/>
        <end position="17"/>
    </location>
</feature>
<feature type="region of interest" description="Disordered" evidence="1">
    <location>
        <begin position="1"/>
        <end position="40"/>
    </location>
</feature>
<evidence type="ECO:0000313" key="2">
    <source>
        <dbReference type="EMBL" id="KAF2292408.1"/>
    </source>
</evidence>
<dbReference type="Proteomes" id="UP000467840">
    <property type="component" value="Chromosome 13"/>
</dbReference>
<sequence length="186" mass="20220">MSKSDVKVENGKGKEASGVDIGGDDWEPYDDEPVIEPSLPLNFTFGTKEQVLVEKSENEKELEELWAEMSLSLCADDADEDAVAVGYASLEFKRREVSHGCIISEEPVSSPICNRGVESSSSMGSSMESSESDCEGLSSELGVTPGDETSLLNVSILQTIPLILTKWGRCMKKLRWTPAVILTVIL</sequence>